<accession>A0A4Y2K5Z4</accession>
<dbReference type="AlphaFoldDB" id="A0A4Y2K5Z4"/>
<keyword evidence="2" id="KW-1185">Reference proteome</keyword>
<evidence type="ECO:0000313" key="1">
    <source>
        <dbReference type="EMBL" id="GBM97205.1"/>
    </source>
</evidence>
<organism evidence="1 2">
    <name type="scientific">Araneus ventricosus</name>
    <name type="common">Orbweaver spider</name>
    <name type="synonym">Epeira ventricosa</name>
    <dbReference type="NCBI Taxonomy" id="182803"/>
    <lineage>
        <taxon>Eukaryota</taxon>
        <taxon>Metazoa</taxon>
        <taxon>Ecdysozoa</taxon>
        <taxon>Arthropoda</taxon>
        <taxon>Chelicerata</taxon>
        <taxon>Arachnida</taxon>
        <taxon>Araneae</taxon>
        <taxon>Araneomorphae</taxon>
        <taxon>Entelegynae</taxon>
        <taxon>Araneoidea</taxon>
        <taxon>Araneidae</taxon>
        <taxon>Araneus</taxon>
    </lineage>
</organism>
<reference evidence="1 2" key="1">
    <citation type="journal article" date="2019" name="Sci. Rep.">
        <title>Orb-weaving spider Araneus ventricosus genome elucidates the spidroin gene catalogue.</title>
        <authorList>
            <person name="Kono N."/>
            <person name="Nakamura H."/>
            <person name="Ohtoshi R."/>
            <person name="Moran D.A.P."/>
            <person name="Shinohara A."/>
            <person name="Yoshida Y."/>
            <person name="Fujiwara M."/>
            <person name="Mori M."/>
            <person name="Tomita M."/>
            <person name="Arakawa K."/>
        </authorList>
    </citation>
    <scope>NUCLEOTIDE SEQUENCE [LARGE SCALE GENOMIC DNA]</scope>
</reference>
<sequence>MRTSPKHNTATTSLCMTCCTRGEQLYAWQTAYPDTTINVINEKSGFIRPGNSLPLIHGPVSMFPGPVVDDDAWSTEAHEGEVCCTVQYPTVSAELCVPKHLRLDLHCIRLSDEPLSGADFALPSETVSNVLFL</sequence>
<dbReference type="EMBL" id="BGPR01004212">
    <property type="protein sequence ID" value="GBM97205.1"/>
    <property type="molecule type" value="Genomic_DNA"/>
</dbReference>
<comment type="caution">
    <text evidence="1">The sequence shown here is derived from an EMBL/GenBank/DDBJ whole genome shotgun (WGS) entry which is preliminary data.</text>
</comment>
<proteinExistence type="predicted"/>
<protein>
    <submittedName>
        <fullName evidence="1">Uncharacterized protein</fullName>
    </submittedName>
</protein>
<name>A0A4Y2K5Z4_ARAVE</name>
<evidence type="ECO:0000313" key="2">
    <source>
        <dbReference type="Proteomes" id="UP000499080"/>
    </source>
</evidence>
<gene>
    <name evidence="1" type="ORF">AVEN_121996_1</name>
</gene>
<dbReference type="Proteomes" id="UP000499080">
    <property type="component" value="Unassembled WGS sequence"/>
</dbReference>